<reference evidence="2 3" key="1">
    <citation type="submission" date="2016-07" db="EMBL/GenBank/DDBJ databases">
        <title>Detection of Helicobacter winghamensis from caecal content of red fox (Vulpes vulpes).</title>
        <authorList>
            <person name="Zanoni R.G."/>
            <person name="Florio D."/>
            <person name="Caffara M."/>
            <person name="Renzi M."/>
            <person name="Parisi A."/>
            <person name="Pasquali F."/>
            <person name="Manfreda G."/>
        </authorList>
    </citation>
    <scope>NUCLEOTIDE SEQUENCE [LARGE SCALE GENOMIC DNA]</scope>
    <source>
        <strain evidence="2 3">295_13</strain>
    </source>
</reference>
<evidence type="ECO:0000313" key="3">
    <source>
        <dbReference type="Proteomes" id="UP000233350"/>
    </source>
</evidence>
<evidence type="ECO:0000256" key="1">
    <source>
        <dbReference type="ARBA" id="ARBA00010169"/>
    </source>
</evidence>
<evidence type="ECO:0008006" key="4">
    <source>
        <dbReference type="Google" id="ProtNLM"/>
    </source>
</evidence>
<proteinExistence type="inferred from homology"/>
<sequence length="111" mass="13089">MRLMLLQTTTTESNAKLLIEIALQSRLCPCIQQTQIQSSYVWKKDSNFSQIVSEAEVLLNFKVFKKDFKKLKKDLLENHAYELPEIVGIKLYKVSREYKKWCKNAFLDNLE</sequence>
<name>A0A2N3PK55_9HELI</name>
<keyword evidence="3" id="KW-1185">Reference proteome</keyword>
<dbReference type="RefSeq" id="WP_006802341.1">
    <property type="nucleotide sequence ID" value="NZ_CABKOI010000020.1"/>
</dbReference>
<dbReference type="SUPFAM" id="SSF54913">
    <property type="entry name" value="GlnB-like"/>
    <property type="match status" value="1"/>
</dbReference>
<dbReference type="PANTHER" id="PTHR23419">
    <property type="entry name" value="DIVALENT CATION TOLERANCE CUTA-RELATED"/>
    <property type="match status" value="1"/>
</dbReference>
<comment type="caution">
    <text evidence="2">The sequence shown here is derived from an EMBL/GenBank/DDBJ whole genome shotgun (WGS) entry which is preliminary data.</text>
</comment>
<dbReference type="PANTHER" id="PTHR23419:SF8">
    <property type="entry name" value="FI09726P"/>
    <property type="match status" value="1"/>
</dbReference>
<organism evidence="2 3">
    <name type="scientific">Helicobacter winghamensis</name>
    <dbReference type="NCBI Taxonomy" id="157268"/>
    <lineage>
        <taxon>Bacteria</taxon>
        <taxon>Pseudomonadati</taxon>
        <taxon>Campylobacterota</taxon>
        <taxon>Epsilonproteobacteria</taxon>
        <taxon>Campylobacterales</taxon>
        <taxon>Helicobacteraceae</taxon>
        <taxon>Helicobacter</taxon>
    </lineage>
</organism>
<dbReference type="EMBL" id="MBPK01000011">
    <property type="protein sequence ID" value="PKT81801.1"/>
    <property type="molecule type" value="Genomic_DNA"/>
</dbReference>
<gene>
    <name evidence="2" type="ORF">BCM31_01025</name>
</gene>
<dbReference type="Gene3D" id="3.30.70.120">
    <property type="match status" value="1"/>
</dbReference>
<dbReference type="GO" id="GO:0010038">
    <property type="term" value="P:response to metal ion"/>
    <property type="evidence" value="ECO:0007669"/>
    <property type="project" value="InterPro"/>
</dbReference>
<dbReference type="OrthoDB" id="37622at2"/>
<evidence type="ECO:0000313" key="2">
    <source>
        <dbReference type="EMBL" id="PKT81801.1"/>
    </source>
</evidence>
<dbReference type="AlphaFoldDB" id="A0A2N3PK55"/>
<dbReference type="Pfam" id="PF03091">
    <property type="entry name" value="CutA1"/>
    <property type="match status" value="1"/>
</dbReference>
<dbReference type="InterPro" id="IPR011322">
    <property type="entry name" value="N-reg_PII-like_a/b"/>
</dbReference>
<accession>A0A2N3PK55</accession>
<comment type="similarity">
    <text evidence="1">Belongs to the CutA family.</text>
</comment>
<dbReference type="InterPro" id="IPR004323">
    <property type="entry name" value="Ion_tolerance_CutA"/>
</dbReference>
<dbReference type="STRING" id="556267.HWAG_00647"/>
<dbReference type="GO" id="GO:0005507">
    <property type="term" value="F:copper ion binding"/>
    <property type="evidence" value="ECO:0007669"/>
    <property type="project" value="TreeGrafter"/>
</dbReference>
<dbReference type="InterPro" id="IPR015867">
    <property type="entry name" value="N-reg_PII/ATP_PRibTrfase_C"/>
</dbReference>
<dbReference type="Proteomes" id="UP000233350">
    <property type="component" value="Unassembled WGS sequence"/>
</dbReference>
<protein>
    <recommendedName>
        <fullName evidence="4">Divalent-cation tolerance protein CutA</fullName>
    </recommendedName>
</protein>